<evidence type="ECO:0008006" key="3">
    <source>
        <dbReference type="Google" id="ProtNLM"/>
    </source>
</evidence>
<feature type="non-terminal residue" evidence="1">
    <location>
        <position position="143"/>
    </location>
</feature>
<reference evidence="1 2" key="1">
    <citation type="journal article" date="2016" name="Mol. Biol. Evol.">
        <title>Comparative Genomics of Early-Diverging Mushroom-Forming Fungi Provides Insights into the Origins of Lignocellulose Decay Capabilities.</title>
        <authorList>
            <person name="Nagy L.G."/>
            <person name="Riley R."/>
            <person name="Tritt A."/>
            <person name="Adam C."/>
            <person name="Daum C."/>
            <person name="Floudas D."/>
            <person name="Sun H."/>
            <person name="Yadav J.S."/>
            <person name="Pangilinan J."/>
            <person name="Larsson K.H."/>
            <person name="Matsuura K."/>
            <person name="Barry K."/>
            <person name="Labutti K."/>
            <person name="Kuo R."/>
            <person name="Ohm R.A."/>
            <person name="Bhattacharya S.S."/>
            <person name="Shirouzu T."/>
            <person name="Yoshinaga Y."/>
            <person name="Martin F.M."/>
            <person name="Grigoriev I.V."/>
            <person name="Hibbett D.S."/>
        </authorList>
    </citation>
    <scope>NUCLEOTIDE SEQUENCE [LARGE SCALE GENOMIC DNA]</scope>
    <source>
        <strain evidence="1 2">HHB12029</strain>
    </source>
</reference>
<proteinExistence type="predicted"/>
<dbReference type="STRING" id="1314781.A0A165GDT2"/>
<name>A0A165GDT2_EXIGL</name>
<keyword evidence="2" id="KW-1185">Reference proteome</keyword>
<dbReference type="InterPro" id="IPR036691">
    <property type="entry name" value="Endo/exonu/phosph_ase_sf"/>
</dbReference>
<organism evidence="1 2">
    <name type="scientific">Exidia glandulosa HHB12029</name>
    <dbReference type="NCBI Taxonomy" id="1314781"/>
    <lineage>
        <taxon>Eukaryota</taxon>
        <taxon>Fungi</taxon>
        <taxon>Dikarya</taxon>
        <taxon>Basidiomycota</taxon>
        <taxon>Agaricomycotina</taxon>
        <taxon>Agaricomycetes</taxon>
        <taxon>Auriculariales</taxon>
        <taxon>Exidiaceae</taxon>
        <taxon>Exidia</taxon>
    </lineage>
</organism>
<evidence type="ECO:0000313" key="1">
    <source>
        <dbReference type="EMBL" id="KZV90370.1"/>
    </source>
</evidence>
<dbReference type="InParanoid" id="A0A165GDT2"/>
<dbReference type="OrthoDB" id="3261136at2759"/>
<dbReference type="Proteomes" id="UP000077266">
    <property type="component" value="Unassembled WGS sequence"/>
</dbReference>
<evidence type="ECO:0000313" key="2">
    <source>
        <dbReference type="Proteomes" id="UP000077266"/>
    </source>
</evidence>
<accession>A0A165GDT2</accession>
<dbReference type="AlphaFoldDB" id="A0A165GDT2"/>
<gene>
    <name evidence="1" type="ORF">EXIGLDRAFT_562894</name>
</gene>
<sequence length="143" mass="16656">TITHQSGSTLDLVLVTSELADAVVSCGTSCGHGSDHEAVDLALDLAVVRAVPEPRPMWREVDWDEFRDVAKRCVPVAKPSPFSKRWWTRELTDMRRLLKRLQRRARKRRATDQDMEAARDHCKAYHKAIRRAKLDHWREWLEE</sequence>
<protein>
    <recommendedName>
        <fullName evidence="3">Endonuclease/exonuclease/phosphatase domain-containing protein</fullName>
    </recommendedName>
</protein>
<dbReference type="SUPFAM" id="SSF56219">
    <property type="entry name" value="DNase I-like"/>
    <property type="match status" value="1"/>
</dbReference>
<feature type="non-terminal residue" evidence="1">
    <location>
        <position position="1"/>
    </location>
</feature>
<dbReference type="EMBL" id="KV426050">
    <property type="protein sequence ID" value="KZV90370.1"/>
    <property type="molecule type" value="Genomic_DNA"/>
</dbReference>